<reference evidence="12" key="1">
    <citation type="journal article" date="2022" name="Proc. Natl. Acad. Sci. U.S.A.">
        <title>Life cycle and functional genomics of the unicellular red alga Galdieria for elucidating algal and plant evolution and industrial use.</title>
        <authorList>
            <person name="Hirooka S."/>
            <person name="Itabashi T."/>
            <person name="Ichinose T.M."/>
            <person name="Onuma R."/>
            <person name="Fujiwara T."/>
            <person name="Yamashita S."/>
            <person name="Jong L.W."/>
            <person name="Tomita R."/>
            <person name="Iwane A.H."/>
            <person name="Miyagishima S.Y."/>
        </authorList>
    </citation>
    <scope>NUCLEOTIDE SEQUENCE</scope>
    <source>
        <strain evidence="12">NBRC 102759</strain>
    </source>
</reference>
<dbReference type="Pfam" id="PF13967">
    <property type="entry name" value="RSN1_TM"/>
    <property type="match status" value="1"/>
</dbReference>
<evidence type="ECO:0000256" key="7">
    <source>
        <dbReference type="SAM" id="Phobius"/>
    </source>
</evidence>
<keyword evidence="6 7" id="KW-0472">Membrane</keyword>
<evidence type="ECO:0000259" key="10">
    <source>
        <dbReference type="Pfam" id="PF14703"/>
    </source>
</evidence>
<evidence type="ECO:0000313" key="11">
    <source>
        <dbReference type="EMBL" id="GJQ14698.1"/>
    </source>
</evidence>
<evidence type="ECO:0000259" key="9">
    <source>
        <dbReference type="Pfam" id="PF13967"/>
    </source>
</evidence>
<feature type="domain" description="CSC1/OSCA1-like N-terminal transmembrane" evidence="9">
    <location>
        <begin position="49"/>
        <end position="161"/>
    </location>
</feature>
<dbReference type="Proteomes" id="UP001061958">
    <property type="component" value="Unassembled WGS sequence"/>
</dbReference>
<feature type="transmembrane region" description="Helical" evidence="7">
    <location>
        <begin position="406"/>
        <end position="434"/>
    </location>
</feature>
<dbReference type="InterPro" id="IPR027815">
    <property type="entry name" value="CSC1/OSCA1-like_cyt"/>
</dbReference>
<sequence length="710" mass="81805">MDVSNWNDSSICLLLSLCMVERQSSRDISFQVACKLSIYNDYNDEPVYAPEQPKGIFTWLSQSWLYAEDKLIKTHGLDAVMFTRFMRSALFICCILCLSSATVLFPVYATSGRHHLKSNDPLYTSGLELISMSNLQRNDPRMWASMLFEYIVVFTVLFFLFLDYRAYYQYRIRYRAQERPTNYALLLVDIPTSDDTLELVKECFNRMFPQDSPFVVPVLNFANIEKLHVELEKFLNRKERLEWRCSRDNPTNRGGERCNTGTSHIFSGANRSRLKKLQHFNEMIREKKIQIATETRRALKDSNANTLAFFVIFFHKSQAAFARQTCLFEKTTQWVISSAPDPKGIHWDAFSWSLRSCWLRKCLSIASILVLIIFWTIPVTFVSSLANINTLSHVKALTWLSFITKISPSVVAFLDGILPAVILVVLFSLVPWILDKILLRRRDFSLVHIQSQVQLWYTVFLVVQVFFVYTIGGSIFGNLQAMIQNPSNIPNLLSESIPKQGLFYMNFILIQGLVGFSISLLLIGRLFVRWFKLHWTAKTEREKDQIIANAIHAFPYSSHYGSAFIIVFLCLMYSVMSPFILFFGCIYFVWGLCVTKYQLIYVNVSLYEAGGVHFPTVFYSYVITLVLQQLVMMAVFGINQFGPGFLIFPLPFLTLLYAKWVLGRFGTVSEHGAVITLVDKDDSSVPVTYSELYKHPIWTLLNETEDPSTV</sequence>
<dbReference type="OrthoDB" id="1689567at2759"/>
<feature type="transmembrane region" description="Helical" evidence="7">
    <location>
        <begin position="645"/>
        <end position="662"/>
    </location>
</feature>
<dbReference type="InterPro" id="IPR045122">
    <property type="entry name" value="Csc1-like"/>
</dbReference>
<dbReference type="Pfam" id="PF14703">
    <property type="entry name" value="PHM7_cyt"/>
    <property type="match status" value="1"/>
</dbReference>
<dbReference type="PANTHER" id="PTHR13018">
    <property type="entry name" value="PROBABLE MEMBRANE PROTEIN DUF221-RELATED"/>
    <property type="match status" value="1"/>
</dbReference>
<evidence type="ECO:0000313" key="13">
    <source>
        <dbReference type="Proteomes" id="UP001061958"/>
    </source>
</evidence>
<feature type="transmembrane region" description="Helical" evidence="7">
    <location>
        <begin position="455"/>
        <end position="483"/>
    </location>
</feature>
<feature type="transmembrane region" description="Helical" evidence="7">
    <location>
        <begin position="563"/>
        <end position="590"/>
    </location>
</feature>
<evidence type="ECO:0000313" key="12">
    <source>
        <dbReference type="EMBL" id="GJQ15216.1"/>
    </source>
</evidence>
<reference evidence="12" key="2">
    <citation type="submission" date="2022-01" db="EMBL/GenBank/DDBJ databases">
        <authorList>
            <person name="Hirooka S."/>
            <person name="Miyagishima S.Y."/>
        </authorList>
    </citation>
    <scope>NUCLEOTIDE SEQUENCE</scope>
    <source>
        <strain evidence="12">NBRC 102759</strain>
    </source>
</reference>
<evidence type="ECO:0000256" key="2">
    <source>
        <dbReference type="ARBA" id="ARBA00007779"/>
    </source>
</evidence>
<keyword evidence="5 7" id="KW-1133">Transmembrane helix</keyword>
<evidence type="ECO:0000256" key="4">
    <source>
        <dbReference type="ARBA" id="ARBA00022692"/>
    </source>
</evidence>
<feature type="transmembrane region" description="Helical" evidence="7">
    <location>
        <begin position="503"/>
        <end position="528"/>
    </location>
</feature>
<keyword evidence="4 7" id="KW-0812">Transmembrane</keyword>
<evidence type="ECO:0000256" key="5">
    <source>
        <dbReference type="ARBA" id="ARBA00022989"/>
    </source>
</evidence>
<dbReference type="GO" id="GO:0005886">
    <property type="term" value="C:plasma membrane"/>
    <property type="evidence" value="ECO:0007669"/>
    <property type="project" value="TreeGrafter"/>
</dbReference>
<evidence type="ECO:0000256" key="6">
    <source>
        <dbReference type="ARBA" id="ARBA00023136"/>
    </source>
</evidence>
<proteinExistence type="inferred from homology"/>
<dbReference type="EMBL" id="BQMJ01000066">
    <property type="protein sequence ID" value="GJQ15216.1"/>
    <property type="molecule type" value="Genomic_DNA"/>
</dbReference>
<keyword evidence="13" id="KW-1185">Reference proteome</keyword>
<feature type="transmembrane region" description="Helical" evidence="7">
    <location>
        <begin position="362"/>
        <end position="386"/>
    </location>
</feature>
<name>A0A9C7Q2V2_9RHOD</name>
<feature type="domain" description="CSC1/OSCA1-like cytosolic" evidence="10">
    <location>
        <begin position="183"/>
        <end position="348"/>
    </location>
</feature>
<keyword evidence="3" id="KW-0813">Transport</keyword>
<dbReference type="AlphaFoldDB" id="A0A9C7Q2V2"/>
<protein>
    <submittedName>
        <fullName evidence="12">Uncharacterized protein</fullName>
    </submittedName>
</protein>
<feature type="transmembrane region" description="Helical" evidence="7">
    <location>
        <begin position="618"/>
        <end position="638"/>
    </location>
</feature>
<comment type="subcellular location">
    <subcellularLocation>
        <location evidence="1">Membrane</location>
        <topology evidence="1">Multi-pass membrane protein</topology>
    </subcellularLocation>
</comment>
<comment type="similarity">
    <text evidence="2">Belongs to the CSC1 (TC 1.A.17) family.</text>
</comment>
<dbReference type="EMBL" id="BQMJ01000058">
    <property type="protein sequence ID" value="GJQ14698.1"/>
    <property type="molecule type" value="Genomic_DNA"/>
</dbReference>
<feature type="transmembrane region" description="Helical" evidence="7">
    <location>
        <begin position="89"/>
        <end position="109"/>
    </location>
</feature>
<accession>A0A9C7Q2V2</accession>
<dbReference type="GO" id="GO:0005227">
    <property type="term" value="F:calcium-activated cation channel activity"/>
    <property type="evidence" value="ECO:0007669"/>
    <property type="project" value="InterPro"/>
</dbReference>
<dbReference type="PANTHER" id="PTHR13018:SF5">
    <property type="entry name" value="RE44586P"/>
    <property type="match status" value="1"/>
</dbReference>
<dbReference type="InterPro" id="IPR003864">
    <property type="entry name" value="CSC1/OSCA1-like_7TM"/>
</dbReference>
<dbReference type="InterPro" id="IPR032880">
    <property type="entry name" value="CSC1/OSCA1-like_N"/>
</dbReference>
<gene>
    <name evidence="11" type="ORF">GpartN1_g6489.t1</name>
    <name evidence="12" type="ORF">GpartN1_g7007.t1</name>
</gene>
<evidence type="ECO:0000259" key="8">
    <source>
        <dbReference type="Pfam" id="PF02714"/>
    </source>
</evidence>
<feature type="domain" description="CSC1/OSCA1-like 7TM region" evidence="8">
    <location>
        <begin position="361"/>
        <end position="636"/>
    </location>
</feature>
<feature type="transmembrane region" description="Helical" evidence="7">
    <location>
        <begin position="142"/>
        <end position="162"/>
    </location>
</feature>
<comment type="caution">
    <text evidence="12">The sequence shown here is derived from an EMBL/GenBank/DDBJ whole genome shotgun (WGS) entry which is preliminary data.</text>
</comment>
<dbReference type="Pfam" id="PF02714">
    <property type="entry name" value="RSN1_7TM"/>
    <property type="match status" value="1"/>
</dbReference>
<evidence type="ECO:0000256" key="3">
    <source>
        <dbReference type="ARBA" id="ARBA00022448"/>
    </source>
</evidence>
<organism evidence="12 13">
    <name type="scientific">Galdieria partita</name>
    <dbReference type="NCBI Taxonomy" id="83374"/>
    <lineage>
        <taxon>Eukaryota</taxon>
        <taxon>Rhodophyta</taxon>
        <taxon>Bangiophyceae</taxon>
        <taxon>Galdieriales</taxon>
        <taxon>Galdieriaceae</taxon>
        <taxon>Galdieria</taxon>
    </lineage>
</organism>
<evidence type="ECO:0000256" key="1">
    <source>
        <dbReference type="ARBA" id="ARBA00004141"/>
    </source>
</evidence>